<dbReference type="InterPro" id="IPR005033">
    <property type="entry name" value="YEATS"/>
</dbReference>
<feature type="compositionally biased region" description="Basic and acidic residues" evidence="13">
    <location>
        <begin position="411"/>
        <end position="427"/>
    </location>
</feature>
<evidence type="ECO:0000256" key="2">
    <source>
        <dbReference type="ARBA" id="ARBA00022441"/>
    </source>
</evidence>
<dbReference type="InterPro" id="IPR055129">
    <property type="entry name" value="YEATS_dom"/>
</dbReference>
<keyword evidence="2" id="KW-0880">Kelch repeat</keyword>
<keyword evidence="7 11" id="KW-0539">Nucleus</keyword>
<evidence type="ECO:0000313" key="15">
    <source>
        <dbReference type="EMBL" id="VTJ64327.1"/>
    </source>
</evidence>
<dbReference type="Pfam" id="PF03366">
    <property type="entry name" value="YEATS"/>
    <property type="match status" value="1"/>
</dbReference>
<evidence type="ECO:0000259" key="14">
    <source>
        <dbReference type="PROSITE" id="PS51037"/>
    </source>
</evidence>
<reference evidence="15" key="1">
    <citation type="submission" date="2019-04" db="EMBL/GenBank/DDBJ databases">
        <authorList>
            <person name="Alioto T."/>
            <person name="Alioto T."/>
        </authorList>
    </citation>
    <scope>NUCLEOTIDE SEQUENCE [LARGE SCALE GENOMIC DNA]</scope>
</reference>
<feature type="region of interest" description="Disordered" evidence="13">
    <location>
        <begin position="726"/>
        <end position="752"/>
    </location>
</feature>
<evidence type="ECO:0000256" key="13">
    <source>
        <dbReference type="SAM" id="MobiDB-lite"/>
    </source>
</evidence>
<dbReference type="Gene3D" id="2.120.10.80">
    <property type="entry name" value="Kelch-type beta propeller"/>
    <property type="match status" value="2"/>
</dbReference>
<evidence type="ECO:0000256" key="8">
    <source>
        <dbReference type="ARBA" id="ARBA00060245"/>
    </source>
</evidence>
<comment type="caution">
    <text evidence="15">The sequence shown here is derived from an EMBL/GenBank/DDBJ whole genome shotgun (WGS) entry which is preliminary data.</text>
</comment>
<dbReference type="GO" id="GO:0051726">
    <property type="term" value="P:regulation of cell cycle"/>
    <property type="evidence" value="ECO:0007669"/>
    <property type="project" value="UniProtKB-ARBA"/>
</dbReference>
<dbReference type="Pfam" id="PF01344">
    <property type="entry name" value="Kelch_1"/>
    <property type="match status" value="4"/>
</dbReference>
<dbReference type="PROSITE" id="PS51037">
    <property type="entry name" value="YEATS"/>
    <property type="match status" value="1"/>
</dbReference>
<dbReference type="InterPro" id="IPR015915">
    <property type="entry name" value="Kelch-typ_b-propeller"/>
</dbReference>
<evidence type="ECO:0000256" key="10">
    <source>
        <dbReference type="ARBA" id="ARBA00068329"/>
    </source>
</evidence>
<organism evidence="15 16">
    <name type="scientific">Marmota monax</name>
    <name type="common">Woodchuck</name>
    <dbReference type="NCBI Taxonomy" id="9995"/>
    <lineage>
        <taxon>Eukaryota</taxon>
        <taxon>Metazoa</taxon>
        <taxon>Chordata</taxon>
        <taxon>Craniata</taxon>
        <taxon>Vertebrata</taxon>
        <taxon>Euteleostomi</taxon>
        <taxon>Mammalia</taxon>
        <taxon>Eutheria</taxon>
        <taxon>Euarchontoglires</taxon>
        <taxon>Glires</taxon>
        <taxon>Rodentia</taxon>
        <taxon>Sciuromorpha</taxon>
        <taxon>Sciuridae</taxon>
        <taxon>Xerinae</taxon>
        <taxon>Marmotini</taxon>
        <taxon>Marmota</taxon>
    </lineage>
</organism>
<evidence type="ECO:0000256" key="5">
    <source>
        <dbReference type="ARBA" id="ARBA00022843"/>
    </source>
</evidence>
<evidence type="ECO:0000256" key="11">
    <source>
        <dbReference type="PROSITE-ProRule" id="PRU00376"/>
    </source>
</evidence>
<comment type="subunit">
    <text evidence="9">Component of the ADA2A-containing complex (ATAC), composed of KAT14, KAT2A, TADA2L, TADA3L, ZZ3, MBIP, WDR5, YEATS2, SGF29 and DR1.</text>
</comment>
<keyword evidence="16" id="KW-1185">Reference proteome</keyword>
<feature type="domain" description="YEATS" evidence="14">
    <location>
        <begin position="463"/>
        <end position="608"/>
    </location>
</feature>
<keyword evidence="5" id="KW-0832">Ubl conjugation</keyword>
<dbReference type="GO" id="GO:0005634">
    <property type="term" value="C:nucleus"/>
    <property type="evidence" value="ECO:0007669"/>
    <property type="project" value="UniProtKB-SubCell"/>
</dbReference>
<keyword evidence="3" id="KW-1017">Isopeptide bond</keyword>
<dbReference type="Pfam" id="PF22951">
    <property type="entry name" value="3HBD"/>
    <property type="match status" value="1"/>
</dbReference>
<evidence type="ECO:0000256" key="4">
    <source>
        <dbReference type="ARBA" id="ARBA00022553"/>
    </source>
</evidence>
<sequence>STGYSEVIVVVGGCERVGGFNLPYTECYDPVTGEWKSLAKLPEFTKSEYAVCALRNDILVSGGRINSRDVWIYNSQLNIWIRVASLNKGRWRHKMAVLLGKVQSYDPETNSWLLRAAIPIAKRCITAVSLNNLIYVAGGLTKTIYCYDPVEDYWMHVQNTFSRQENCGMSVCNGKIYILGGRRENGEATDTILCYDPATSIITGSGLHGAVRFRRLAGSLGLVAGRLRGASLAPSPPRAPSPRPAGPRCSHGPEKREELNVIMSGIKRTIKETDPDYEDVSVALPNKRHKAIENSARDAAVQKIETIIKEQFALEMKNKEHEIEVIDQRLIEARRMMDKLRACIVANYYASAGLLKVSEGSKTCDPMVFNHPAIKKFLESPSRSSSPTNQRSETPSANHSESDSLSQHNDFLSDKDNNSNMDMEERVSNNMEQRSSRNTGRDTSGVTGSHKTEQRNTDLTGDETSRLFVKKTIVVGNVSKYIPPDKREENDQSTHKWMVYVRGSRREPSINHFVKKVWFFLHPSYKPNDLVEVREPPFHLTRRGWGEFPVRVQVHFKDSQNKRIDIIHNLKLDRTYTGLQTLGAETVVDVELHRHSLGEDYVYPQSSESDISDAPPSLPLTIPAPVKASSPIKQSLEPVTDTSVEKGFPSNTEAERHTTFYSLPSSLERTPTKVTSQKITFCSHGNSAFQPIASSCKIVPQSQVPNPESPGKSFQPITMSCKIVSGSPISTPSPSPLPRTPTSTPVHVKQGPASSVINNPYVIMDKPGQVIGASTPSTGSPTNKLPTASQVSQGTGSPVPKIHGSSFVTSTVKQEDSLFASMPPLCPIGSHPKVQSPKPITGGLGAFTKVIIKQEPGEAPHVPTTGASSQSPLPQYVTVKGGHMIAVSPQKQVITAGEGTTQSPKIQPSKVVGVPVGSALPSAVKQAVAISGGQILVAKASSSVAKAVGPKQVVTQGVAKAIVSGGGGTIVAQPVQTLTKAQVTAAGPPKSGSQGSVMATLQLPATNLANLANLPPGTKLYLTTNSKNPSGKGKLLLIPQGAILRATNSANLQSGSAAAGSGAAGGSGGGGSSGSAGGSGSGGTGGSQGTTGPGGISQHLTYTSYILKQTPQGTFLVGQPSPQTSGKQLTTGSVVQGTLGVSTSSAQGQQTLKVISGQKTTLFTQAAAGGQASLMKISDSTLKSVPATSQLSKPGTTMLRVAGGVITTATSPAVTLSANGPAQQSEGAVPGSSSTLGSVMKTTGQPQVCVSQAAVGTCKAAAPTVVSATSLVSTPNPISGKATVSGLLKIHSSQSNPQQAVLTIPSQLKPLSVNTKKNSRALKTEPETPGPSCLSQEGQTAVKTEESSELGNYVIKIDHLETIQQLLTAIVKKIPLITAKSEDASCFSAKSVEQYYGWNIGKRRAAEWQRAMTMRKVLQEILEKNPRFHHLTPLKTKHIAHWCRCHGYTPPDPESLRNDGDSIEDVLTQIDSEPECPSSFSSADNLCRKLEDLQQFQKREPENEEEVDILNLPEPLKINIKKEQEEKQEEMKFYLPPTPGSEFVGEVTQKIGITLQPVALHKNVYASVIEDMILKATEQLVNDILRQALAVGYQTASHNRIPKEITVSNIHQAICSIPFLDFLTNKHMGVSNEDQ</sequence>
<evidence type="ECO:0000256" key="7">
    <source>
        <dbReference type="ARBA" id="ARBA00023242"/>
    </source>
</evidence>
<comment type="subcellular location">
    <subcellularLocation>
        <location evidence="1 11">Nucleus</location>
    </subcellularLocation>
</comment>
<feature type="coiled-coil region" evidence="12">
    <location>
        <begin position="309"/>
        <end position="336"/>
    </location>
</feature>
<dbReference type="GO" id="GO:0006355">
    <property type="term" value="P:regulation of DNA-templated transcription"/>
    <property type="evidence" value="ECO:0007669"/>
    <property type="project" value="InterPro"/>
</dbReference>
<dbReference type="SUPFAM" id="SSF117281">
    <property type="entry name" value="Kelch motif"/>
    <property type="match status" value="1"/>
</dbReference>
<feature type="compositionally biased region" description="Polar residues" evidence="13">
    <location>
        <begin position="428"/>
        <end position="449"/>
    </location>
</feature>
<evidence type="ECO:0000256" key="6">
    <source>
        <dbReference type="ARBA" id="ARBA00023054"/>
    </source>
</evidence>
<evidence type="ECO:0000313" key="16">
    <source>
        <dbReference type="Proteomes" id="UP000335636"/>
    </source>
</evidence>
<dbReference type="InterPro" id="IPR055127">
    <property type="entry name" value="YEATS2_3HBD"/>
</dbReference>
<evidence type="ECO:0000256" key="12">
    <source>
        <dbReference type="SAM" id="Coils"/>
    </source>
</evidence>
<dbReference type="InterPro" id="IPR006652">
    <property type="entry name" value="Kelch_1"/>
</dbReference>
<dbReference type="GO" id="GO:0140672">
    <property type="term" value="C:ATAC complex"/>
    <property type="evidence" value="ECO:0007669"/>
    <property type="project" value="UniProtKB-ARBA"/>
</dbReference>
<feature type="region of interest" description="Disordered" evidence="13">
    <location>
        <begin position="1315"/>
        <end position="1341"/>
    </location>
</feature>
<dbReference type="InterPro" id="IPR038704">
    <property type="entry name" value="YEAST_sf"/>
</dbReference>
<evidence type="ECO:0000256" key="1">
    <source>
        <dbReference type="ARBA" id="ARBA00004123"/>
    </source>
</evidence>
<feature type="compositionally biased region" description="Pro residues" evidence="13">
    <location>
        <begin position="234"/>
        <end position="245"/>
    </location>
</feature>
<evidence type="ECO:0000256" key="9">
    <source>
        <dbReference type="ARBA" id="ARBA00065122"/>
    </source>
</evidence>
<dbReference type="GO" id="GO:0051302">
    <property type="term" value="P:regulation of cell division"/>
    <property type="evidence" value="ECO:0007669"/>
    <property type="project" value="UniProtKB-ARBA"/>
</dbReference>
<protein>
    <recommendedName>
        <fullName evidence="10">YEATS domain-containing protein 2</fullName>
    </recommendedName>
</protein>
<feature type="region of interest" description="Disordered" evidence="13">
    <location>
        <begin position="378"/>
        <end position="463"/>
    </location>
</feature>
<feature type="region of interest" description="Disordered" evidence="13">
    <location>
        <begin position="1054"/>
        <end position="1095"/>
    </location>
</feature>
<keyword evidence="6 12" id="KW-0175">Coiled coil</keyword>
<dbReference type="EMBL" id="CABDUW010000264">
    <property type="protein sequence ID" value="VTJ64327.1"/>
    <property type="molecule type" value="Genomic_DNA"/>
</dbReference>
<evidence type="ECO:0000256" key="3">
    <source>
        <dbReference type="ARBA" id="ARBA00022499"/>
    </source>
</evidence>
<feature type="compositionally biased region" description="Polar residues" evidence="13">
    <location>
        <begin position="775"/>
        <end position="796"/>
    </location>
</feature>
<dbReference type="Gene3D" id="2.60.40.1970">
    <property type="entry name" value="YEATS domain"/>
    <property type="match status" value="1"/>
</dbReference>
<keyword evidence="4" id="KW-0597">Phosphoprotein</keyword>
<proteinExistence type="predicted"/>
<comment type="function">
    <text evidence="8">Chromatin reader component of the ATAC complex, a complex with histone acetyltransferase activity on histones H3 and H4. YEATS2 specifically recognizes and binds histone H3 crotonylated at 'Lys-27' (H3K27cr). Crotonylation marks active promoters and enhancers and confers resistance to transcriptional repressors.</text>
</comment>
<gene>
    <name evidence="15" type="ORF">MONAX_5E033675</name>
</gene>
<dbReference type="PANTHER" id="PTHR23195">
    <property type="entry name" value="YEATS DOMAIN"/>
    <property type="match status" value="1"/>
</dbReference>
<feature type="compositionally biased region" description="Gly residues" evidence="13">
    <location>
        <begin position="1062"/>
        <end position="1095"/>
    </location>
</feature>
<feature type="region of interest" description="Disordered" evidence="13">
    <location>
        <begin position="775"/>
        <end position="800"/>
    </location>
</feature>
<accession>A0A5E4B3L6</accession>
<dbReference type="SMART" id="SM00612">
    <property type="entry name" value="Kelch"/>
    <property type="match status" value="4"/>
</dbReference>
<dbReference type="FunFam" id="2.60.40.1970:FF:000001">
    <property type="entry name" value="YEATS domain containing 2"/>
    <property type="match status" value="1"/>
</dbReference>
<feature type="region of interest" description="Disordered" evidence="13">
    <location>
        <begin position="231"/>
        <end position="254"/>
    </location>
</feature>
<feature type="non-terminal residue" evidence="15">
    <location>
        <position position="1"/>
    </location>
</feature>
<feature type="compositionally biased region" description="Polar residues" evidence="13">
    <location>
        <begin position="381"/>
        <end position="410"/>
    </location>
</feature>
<dbReference type="CDD" id="cd16907">
    <property type="entry name" value="YEATS_YEATS2_like"/>
    <property type="match status" value="1"/>
</dbReference>
<dbReference type="Proteomes" id="UP000335636">
    <property type="component" value="Unassembled WGS sequence"/>
</dbReference>
<name>A0A5E4B3L6_MARMO</name>